<dbReference type="PANTHER" id="PTHR32448">
    <property type="entry name" value="OS08G0158400 PROTEIN"/>
    <property type="match status" value="1"/>
</dbReference>
<protein>
    <submittedName>
        <fullName evidence="1">Tetrahydrocannabinolic acid synthase-like</fullName>
    </submittedName>
</protein>
<dbReference type="Gramene" id="OE9A103784T1">
    <property type="protein sequence ID" value="OE9A103784C1"/>
    <property type="gene ID" value="OE9A103784"/>
</dbReference>
<dbReference type="AlphaFoldDB" id="A0A8S0R488"/>
<evidence type="ECO:0000313" key="2">
    <source>
        <dbReference type="Proteomes" id="UP000594638"/>
    </source>
</evidence>
<dbReference type="Gene3D" id="3.40.462.20">
    <property type="match status" value="1"/>
</dbReference>
<name>A0A8S0R488_OLEEU</name>
<dbReference type="OrthoDB" id="407275at2759"/>
<dbReference type="Proteomes" id="UP000594638">
    <property type="component" value="Unassembled WGS sequence"/>
</dbReference>
<comment type="caution">
    <text evidence="1">The sequence shown here is derived from an EMBL/GenBank/DDBJ whole genome shotgun (WGS) entry which is preliminary data.</text>
</comment>
<proteinExistence type="predicted"/>
<accession>A0A8S0R488</accession>
<keyword evidence="2" id="KW-1185">Reference proteome</keyword>
<dbReference type="EMBL" id="CACTIH010002160">
    <property type="protein sequence ID" value="CAA2974270.1"/>
    <property type="molecule type" value="Genomic_DNA"/>
</dbReference>
<dbReference type="Gene3D" id="3.30.465.10">
    <property type="match status" value="1"/>
</dbReference>
<organism evidence="1 2">
    <name type="scientific">Olea europaea subsp. europaea</name>
    <dbReference type="NCBI Taxonomy" id="158383"/>
    <lineage>
        <taxon>Eukaryota</taxon>
        <taxon>Viridiplantae</taxon>
        <taxon>Streptophyta</taxon>
        <taxon>Embryophyta</taxon>
        <taxon>Tracheophyta</taxon>
        <taxon>Spermatophyta</taxon>
        <taxon>Magnoliopsida</taxon>
        <taxon>eudicotyledons</taxon>
        <taxon>Gunneridae</taxon>
        <taxon>Pentapetalae</taxon>
        <taxon>asterids</taxon>
        <taxon>lamiids</taxon>
        <taxon>Lamiales</taxon>
        <taxon>Oleaceae</taxon>
        <taxon>Oleeae</taxon>
        <taxon>Olea</taxon>
    </lineage>
</organism>
<reference evidence="1 2" key="1">
    <citation type="submission" date="2019-12" db="EMBL/GenBank/DDBJ databases">
        <authorList>
            <person name="Alioto T."/>
            <person name="Alioto T."/>
            <person name="Gomez Garrido J."/>
        </authorList>
    </citation>
    <scope>NUCLEOTIDE SEQUENCE [LARGE SCALE GENOMIC DNA]</scope>
</reference>
<gene>
    <name evidence="1" type="ORF">OLEA9_A103784</name>
</gene>
<sequence>MGEDVFWAIRGGGAGSFGVLIAWKLKLVHVPPKVTIFTVQRSLEQGATKLAQKWQKIINQLHRDLFLRILILMGHTEKGMPTIEANFESLYQDTIDQLRPIMKKHFAQLKLKLEDCRELMNLHYISTMATKGFLVEECTGES</sequence>
<dbReference type="InterPro" id="IPR016169">
    <property type="entry name" value="FAD-bd_PCMH_sub2"/>
</dbReference>
<evidence type="ECO:0000313" key="1">
    <source>
        <dbReference type="EMBL" id="CAA2974270.1"/>
    </source>
</evidence>